<dbReference type="AlphaFoldDB" id="A0A1M5IX67"/>
<name>A0A1M5IX67_9BACT</name>
<dbReference type="Pfam" id="PF00582">
    <property type="entry name" value="Usp"/>
    <property type="match status" value="1"/>
</dbReference>
<feature type="domain" description="UspA" evidence="1">
    <location>
        <begin position="5"/>
        <end position="136"/>
    </location>
</feature>
<dbReference type="EMBL" id="FQUO01000026">
    <property type="protein sequence ID" value="SHG32861.1"/>
    <property type="molecule type" value="Genomic_DNA"/>
</dbReference>
<keyword evidence="3" id="KW-1185">Reference proteome</keyword>
<dbReference type="SUPFAM" id="SSF52402">
    <property type="entry name" value="Adenine nucleotide alpha hydrolases-like"/>
    <property type="match status" value="1"/>
</dbReference>
<evidence type="ECO:0000313" key="2">
    <source>
        <dbReference type="EMBL" id="SHG32861.1"/>
    </source>
</evidence>
<reference evidence="2 3" key="1">
    <citation type="submission" date="2016-11" db="EMBL/GenBank/DDBJ databases">
        <authorList>
            <person name="Jaros S."/>
            <person name="Januszkiewicz K."/>
            <person name="Wedrychowicz H."/>
        </authorList>
    </citation>
    <scope>NUCLEOTIDE SEQUENCE [LARGE SCALE GENOMIC DNA]</scope>
    <source>
        <strain evidence="2 3">DSM 26897</strain>
    </source>
</reference>
<dbReference type="CDD" id="cd00293">
    <property type="entry name" value="USP-like"/>
    <property type="match status" value="1"/>
</dbReference>
<dbReference type="RefSeq" id="WP_073048496.1">
    <property type="nucleotide sequence ID" value="NZ_FQUO01000026.1"/>
</dbReference>
<dbReference type="Gene3D" id="3.40.50.12370">
    <property type="match status" value="1"/>
</dbReference>
<dbReference type="InterPro" id="IPR006016">
    <property type="entry name" value="UspA"/>
</dbReference>
<gene>
    <name evidence="2" type="ORF">SAMN05444008_12621</name>
</gene>
<proteinExistence type="predicted"/>
<organism evidence="2 3">
    <name type="scientific">Cnuella takakiae</name>
    <dbReference type="NCBI Taxonomy" id="1302690"/>
    <lineage>
        <taxon>Bacteria</taxon>
        <taxon>Pseudomonadati</taxon>
        <taxon>Bacteroidota</taxon>
        <taxon>Chitinophagia</taxon>
        <taxon>Chitinophagales</taxon>
        <taxon>Chitinophagaceae</taxon>
        <taxon>Cnuella</taxon>
    </lineage>
</organism>
<protein>
    <submittedName>
        <fullName evidence="2">Nucleotide-binding universal stress protein, UspA family</fullName>
    </submittedName>
</protein>
<evidence type="ECO:0000259" key="1">
    <source>
        <dbReference type="Pfam" id="PF00582"/>
    </source>
</evidence>
<dbReference type="Proteomes" id="UP000184368">
    <property type="component" value="Unassembled WGS sequence"/>
</dbReference>
<evidence type="ECO:0000313" key="3">
    <source>
        <dbReference type="Proteomes" id="UP000184368"/>
    </source>
</evidence>
<accession>A0A1M5IX67</accession>
<sequence length="276" mass="30723">MKFAFNNILVPVDFTINTEVAVAKALALADTEGGLLHLLHVRKNKVGIAAPVKENELAATLEQWQHELETYQPGLRVRWWIAHADSITSGIVHHAVSHGCDLVVVGKNRKDHWFRFTDTIVPRRVAAQTGIPVLTARPGALQTKVRTIVVPVSETLPLSKMAALSLLCTRMHPTIHLVAFGTNAAVSTENAASLLQVYQWVRSHLRCPVEYALLDGSLRSRSLLRYTQKVDADLLLVYPEQETRVDIWNRHISDVLPAQSKVQVLALQPETEFSTT</sequence>
<dbReference type="STRING" id="1302690.BUE76_05560"/>
<dbReference type="OrthoDB" id="666656at2"/>